<evidence type="ECO:0000256" key="3">
    <source>
        <dbReference type="ARBA" id="ARBA00023163"/>
    </source>
</evidence>
<dbReference type="Gene3D" id="1.10.10.10">
    <property type="entry name" value="Winged helix-like DNA-binding domain superfamily/Winged helix DNA-binding domain"/>
    <property type="match status" value="1"/>
</dbReference>
<dbReference type="SMART" id="SM00345">
    <property type="entry name" value="HTH_GNTR"/>
    <property type="match status" value="1"/>
</dbReference>
<dbReference type="InterPro" id="IPR000524">
    <property type="entry name" value="Tscrpt_reg_HTH_GntR"/>
</dbReference>
<dbReference type="InterPro" id="IPR008920">
    <property type="entry name" value="TF_FadR/GntR_C"/>
</dbReference>
<keyword evidence="2" id="KW-0238">DNA-binding</keyword>
<name>A0A9X2DVU4_9MICO</name>
<feature type="domain" description="HTH gntR-type" evidence="4">
    <location>
        <begin position="3"/>
        <end position="70"/>
    </location>
</feature>
<evidence type="ECO:0000313" key="5">
    <source>
        <dbReference type="EMBL" id="MCM6761990.1"/>
    </source>
</evidence>
<keyword evidence="1" id="KW-0805">Transcription regulation</keyword>
<dbReference type="SMART" id="SM00895">
    <property type="entry name" value="FCD"/>
    <property type="match status" value="1"/>
</dbReference>
<evidence type="ECO:0000313" key="6">
    <source>
        <dbReference type="Proteomes" id="UP001155240"/>
    </source>
</evidence>
<comment type="caution">
    <text evidence="5">The sequence shown here is derived from an EMBL/GenBank/DDBJ whole genome shotgun (WGS) entry which is preliminary data.</text>
</comment>
<dbReference type="InterPro" id="IPR011711">
    <property type="entry name" value="GntR_C"/>
</dbReference>
<dbReference type="PANTHER" id="PTHR43537">
    <property type="entry name" value="TRANSCRIPTIONAL REGULATOR, GNTR FAMILY"/>
    <property type="match status" value="1"/>
</dbReference>
<dbReference type="RefSeq" id="WP_251944406.1">
    <property type="nucleotide sequence ID" value="NZ_JAMRYM010000016.1"/>
</dbReference>
<dbReference type="PANTHER" id="PTHR43537:SF44">
    <property type="entry name" value="GNTR FAMILY REGULATORY PROTEIN"/>
    <property type="match status" value="1"/>
</dbReference>
<dbReference type="InterPro" id="IPR036390">
    <property type="entry name" value="WH_DNA-bd_sf"/>
</dbReference>
<dbReference type="SUPFAM" id="SSF46785">
    <property type="entry name" value="Winged helix' DNA-binding domain"/>
    <property type="match status" value="1"/>
</dbReference>
<sequence>MLGVLHQRVLDALGGAIVSGRLPAGHVMLLESIAVEQSVSRPVAREAVRVLQSLGLVETVKRIGVRVLPMPSWNVLDPAVIHWRLAGSGALRQLRSLTELRTAVEPVAAGLAALHAERAEVDELTALAASLASCAERGDIDGFLRDDVRFHRLVLRMSRNEMFARLSDVVAEVLRGHTLHEATPSGPDGESLALHRAVADAVSRGSRSDAARAMAALAEKTLSEVVGLVEPDDAG</sequence>
<organism evidence="5 6">
    <name type="scientific">Rathayibacter rubneri</name>
    <dbReference type="NCBI Taxonomy" id="2950106"/>
    <lineage>
        <taxon>Bacteria</taxon>
        <taxon>Bacillati</taxon>
        <taxon>Actinomycetota</taxon>
        <taxon>Actinomycetes</taxon>
        <taxon>Micrococcales</taxon>
        <taxon>Microbacteriaceae</taxon>
        <taxon>Rathayibacter</taxon>
    </lineage>
</organism>
<dbReference type="GO" id="GO:0003677">
    <property type="term" value="F:DNA binding"/>
    <property type="evidence" value="ECO:0007669"/>
    <property type="project" value="UniProtKB-KW"/>
</dbReference>
<evidence type="ECO:0000256" key="2">
    <source>
        <dbReference type="ARBA" id="ARBA00023125"/>
    </source>
</evidence>
<reference evidence="5" key="1">
    <citation type="submission" date="2022-06" db="EMBL/GenBank/DDBJ databases">
        <title>Whole genome shotgun sequencing (WGS) of Rathayibacter sp. ZW T2_19, isolated from stored onions (Allium cepa).</title>
        <authorList>
            <person name="Stoll D.A."/>
            <person name="Huch M."/>
        </authorList>
    </citation>
    <scope>NUCLEOTIDE SEQUENCE</scope>
    <source>
        <strain evidence="5">ZW T2_19</strain>
    </source>
</reference>
<dbReference type="Pfam" id="PF07729">
    <property type="entry name" value="FCD"/>
    <property type="match status" value="1"/>
</dbReference>
<proteinExistence type="predicted"/>
<dbReference type="Gene3D" id="1.20.120.530">
    <property type="entry name" value="GntR ligand-binding domain-like"/>
    <property type="match status" value="1"/>
</dbReference>
<keyword evidence="3" id="KW-0804">Transcription</keyword>
<dbReference type="InterPro" id="IPR036388">
    <property type="entry name" value="WH-like_DNA-bd_sf"/>
</dbReference>
<dbReference type="Proteomes" id="UP001155240">
    <property type="component" value="Unassembled WGS sequence"/>
</dbReference>
<dbReference type="AlphaFoldDB" id="A0A9X2DVU4"/>
<dbReference type="Pfam" id="PF00392">
    <property type="entry name" value="GntR"/>
    <property type="match status" value="1"/>
</dbReference>
<evidence type="ECO:0000256" key="1">
    <source>
        <dbReference type="ARBA" id="ARBA00023015"/>
    </source>
</evidence>
<dbReference type="SUPFAM" id="SSF48008">
    <property type="entry name" value="GntR ligand-binding domain-like"/>
    <property type="match status" value="1"/>
</dbReference>
<keyword evidence="6" id="KW-1185">Reference proteome</keyword>
<evidence type="ECO:0000259" key="4">
    <source>
        <dbReference type="PROSITE" id="PS50949"/>
    </source>
</evidence>
<protein>
    <submittedName>
        <fullName evidence="5">FCD domain-containing protein</fullName>
    </submittedName>
</protein>
<accession>A0A9X2DVU4</accession>
<dbReference type="EMBL" id="JAMRYM010000016">
    <property type="protein sequence ID" value="MCM6761990.1"/>
    <property type="molecule type" value="Genomic_DNA"/>
</dbReference>
<dbReference type="GO" id="GO:0003700">
    <property type="term" value="F:DNA-binding transcription factor activity"/>
    <property type="evidence" value="ECO:0007669"/>
    <property type="project" value="InterPro"/>
</dbReference>
<gene>
    <name evidence="5" type="ORF">NB037_06105</name>
</gene>
<dbReference type="PROSITE" id="PS50949">
    <property type="entry name" value="HTH_GNTR"/>
    <property type="match status" value="1"/>
</dbReference>